<proteinExistence type="predicted"/>
<protein>
    <submittedName>
        <fullName evidence="3">Uncharacterized protein</fullName>
    </submittedName>
</protein>
<reference evidence="3 4" key="1">
    <citation type="submission" date="2011-10" db="EMBL/GenBank/DDBJ databases">
        <title>The Genome Sequence of Fusobacterium sp. 4_1_13.</title>
        <authorList>
            <consortium name="The Broad Institute Genome Sequencing Platform"/>
            <person name="Earl A."/>
            <person name="Ward D."/>
            <person name="Feldgarden M."/>
            <person name="Gevers D."/>
            <person name="Strauss J."/>
            <person name="Ambrose C."/>
            <person name="Allen-Vercoe E."/>
            <person name="Young S.K."/>
            <person name="Zeng Q."/>
            <person name="Gargeya S."/>
            <person name="Fitzgerald M."/>
            <person name="Haas B."/>
            <person name="Abouelleil A."/>
            <person name="Alvarado L."/>
            <person name="Arachchi H.M."/>
            <person name="Berlin A."/>
            <person name="Brown A."/>
            <person name="Chapman S.B."/>
            <person name="Chen Z."/>
            <person name="Dunbar C."/>
            <person name="Freedman E."/>
            <person name="Gearin G."/>
            <person name="Goldberg J."/>
            <person name="Griggs A."/>
            <person name="Gujja S."/>
            <person name="Heiman D."/>
            <person name="Howarth C."/>
            <person name="Larson L."/>
            <person name="Lui A."/>
            <person name="MacDonald P.J."/>
            <person name="Montmayeur A."/>
            <person name="Murphy C."/>
            <person name="Neiman D."/>
            <person name="Pearson M."/>
            <person name="Priest M."/>
            <person name="Roberts A."/>
            <person name="Saif S."/>
            <person name="Shea T."/>
            <person name="Shenoy N."/>
            <person name="Sisk P."/>
            <person name="Stolte C."/>
            <person name="Sykes S."/>
            <person name="Wortman J."/>
            <person name="Nusbaum C."/>
            <person name="Birren B."/>
        </authorList>
    </citation>
    <scope>NUCLEOTIDE SEQUENCE [LARGE SCALE GENOMIC DNA]</scope>
    <source>
        <strain evidence="3 4">4_1_13</strain>
    </source>
</reference>
<keyword evidence="2" id="KW-0732">Signal</keyword>
<dbReference type="EMBL" id="ACDE02000023">
    <property type="protein sequence ID" value="EEO40994.1"/>
    <property type="molecule type" value="Genomic_DNA"/>
</dbReference>
<name>A0A0M1VWH5_FUSVC</name>
<dbReference type="AlphaFoldDB" id="A0A0M1VWH5"/>
<feature type="signal peptide" evidence="2">
    <location>
        <begin position="1"/>
        <end position="18"/>
    </location>
</feature>
<dbReference type="HOGENOM" id="CLU_161928_0_0_0"/>
<evidence type="ECO:0000256" key="1">
    <source>
        <dbReference type="SAM" id="MobiDB-lite"/>
    </source>
</evidence>
<feature type="region of interest" description="Disordered" evidence="1">
    <location>
        <begin position="29"/>
        <end position="53"/>
    </location>
</feature>
<dbReference type="eggNOG" id="ENOG5032QUT">
    <property type="taxonomic scope" value="Bacteria"/>
</dbReference>
<feature type="chain" id="PRO_5005625207" evidence="2">
    <location>
        <begin position="19"/>
        <end position="125"/>
    </location>
</feature>
<evidence type="ECO:0000313" key="4">
    <source>
        <dbReference type="Proteomes" id="UP000004925"/>
    </source>
</evidence>
<comment type="caution">
    <text evidence="3">The sequence shown here is derived from an EMBL/GenBank/DDBJ whole genome shotgun (WGS) entry which is preliminary data.</text>
</comment>
<evidence type="ECO:0000313" key="3">
    <source>
        <dbReference type="EMBL" id="EEO40994.1"/>
    </source>
</evidence>
<accession>A0A0M1VWH5</accession>
<dbReference type="Proteomes" id="UP000004925">
    <property type="component" value="Unassembled WGS sequence"/>
</dbReference>
<sequence>MSKKLLALFLVLGLMAYAEDTETVVNDTATAESSAEENVATTELTKQVTSENNQQLDVKEIDTEDLILQNQNLESSSVNITGENLKENGDKVKVNQENSATLEEELSRGVEKKGFFRRVLDKLFG</sequence>
<evidence type="ECO:0000256" key="2">
    <source>
        <dbReference type="SAM" id="SignalP"/>
    </source>
</evidence>
<dbReference type="RefSeq" id="WP_008803463.1">
    <property type="nucleotide sequence ID" value="NZ_KQ235738.1"/>
</dbReference>
<organism evidence="3 4">
    <name type="scientific">Fusobacterium vincentii 4_1_13</name>
    <dbReference type="NCBI Taxonomy" id="469606"/>
    <lineage>
        <taxon>Bacteria</taxon>
        <taxon>Fusobacteriati</taxon>
        <taxon>Fusobacteriota</taxon>
        <taxon>Fusobacteriia</taxon>
        <taxon>Fusobacteriales</taxon>
        <taxon>Fusobacteriaceae</taxon>
        <taxon>Fusobacterium</taxon>
    </lineage>
</organism>
<gene>
    <name evidence="3" type="ORF">FSCG_01707</name>
</gene>
<feature type="compositionally biased region" description="Polar residues" evidence="1">
    <location>
        <begin position="39"/>
        <end position="53"/>
    </location>
</feature>